<dbReference type="InterPro" id="IPR001232">
    <property type="entry name" value="SKP1-like"/>
</dbReference>
<dbReference type="PANTHER" id="PTHR20648">
    <property type="entry name" value="ELONGIN-C"/>
    <property type="match status" value="1"/>
</dbReference>
<dbReference type="GO" id="GO:0005634">
    <property type="term" value="C:nucleus"/>
    <property type="evidence" value="ECO:0007669"/>
    <property type="project" value="UniProtKB-SubCell"/>
</dbReference>
<dbReference type="EMBL" id="MU155301">
    <property type="protein sequence ID" value="KAF9476234.1"/>
    <property type="molecule type" value="Genomic_DNA"/>
</dbReference>
<evidence type="ECO:0000256" key="4">
    <source>
        <dbReference type="ARBA" id="ARBA00023242"/>
    </source>
</evidence>
<keyword evidence="6" id="KW-1185">Reference proteome</keyword>
<dbReference type="InterPro" id="IPR039948">
    <property type="entry name" value="ELC1"/>
</dbReference>
<comment type="subcellular location">
    <subcellularLocation>
        <location evidence="1">Nucleus</location>
    </subcellularLocation>
</comment>
<dbReference type="SUPFAM" id="SSF54695">
    <property type="entry name" value="POZ domain"/>
    <property type="match status" value="1"/>
</dbReference>
<evidence type="ECO:0000313" key="6">
    <source>
        <dbReference type="Proteomes" id="UP000807469"/>
    </source>
</evidence>
<evidence type="ECO:0000256" key="1">
    <source>
        <dbReference type="ARBA" id="ARBA00004123"/>
    </source>
</evidence>
<keyword evidence="4" id="KW-0539">Nucleus</keyword>
<evidence type="ECO:0000256" key="2">
    <source>
        <dbReference type="ARBA" id="ARBA00009993"/>
    </source>
</evidence>
<protein>
    <recommendedName>
        <fullName evidence="3">Elongin-C</fullName>
    </recommendedName>
</protein>
<dbReference type="FunFam" id="3.30.710.10:FF:000035">
    <property type="entry name" value="Elongin C transcription elongation factor"/>
    <property type="match status" value="1"/>
</dbReference>
<evidence type="ECO:0000256" key="3">
    <source>
        <dbReference type="ARBA" id="ARBA00021347"/>
    </source>
</evidence>
<evidence type="ECO:0000313" key="5">
    <source>
        <dbReference type="EMBL" id="KAF9476234.1"/>
    </source>
</evidence>
<dbReference type="OrthoDB" id="249087at2759"/>
<accession>A0A9P5YX87</accession>
<dbReference type="Gene3D" id="3.30.710.10">
    <property type="entry name" value="Potassium Channel Kv1.1, Chain A"/>
    <property type="match status" value="1"/>
</dbReference>
<proteinExistence type="inferred from homology"/>
<dbReference type="SMART" id="SM00512">
    <property type="entry name" value="Skp1"/>
    <property type="match status" value="1"/>
</dbReference>
<comment type="similarity">
    <text evidence="2">Belongs to the SKP1 family.</text>
</comment>
<gene>
    <name evidence="5" type="ORF">BDN70DRAFT_839584</name>
</gene>
<sequence length="120" mass="13786">MTRDTQEIEKKSSAEPQDQWVRLQSIDGFCYLVKRKVANASGTIRNMLDSDAGGYAEAISRQCEINERGIIVEKMVEYMGFKTYYETANPKEDVPVKEFLERIPPEIVLELLLAADYQEM</sequence>
<name>A0A9P5YX87_9AGAR</name>
<comment type="caution">
    <text evidence="5">The sequence shown here is derived from an EMBL/GenBank/DDBJ whole genome shotgun (WGS) entry which is preliminary data.</text>
</comment>
<dbReference type="InterPro" id="IPR011333">
    <property type="entry name" value="SKP1/BTB/POZ_sf"/>
</dbReference>
<reference evidence="5" key="1">
    <citation type="submission" date="2020-11" db="EMBL/GenBank/DDBJ databases">
        <authorList>
            <consortium name="DOE Joint Genome Institute"/>
            <person name="Ahrendt S."/>
            <person name="Riley R."/>
            <person name="Andreopoulos W."/>
            <person name="Labutti K."/>
            <person name="Pangilinan J."/>
            <person name="Ruiz-Duenas F.J."/>
            <person name="Barrasa J.M."/>
            <person name="Sanchez-Garcia M."/>
            <person name="Camarero S."/>
            <person name="Miyauchi S."/>
            <person name="Serrano A."/>
            <person name="Linde D."/>
            <person name="Babiker R."/>
            <person name="Drula E."/>
            <person name="Ayuso-Fernandez I."/>
            <person name="Pacheco R."/>
            <person name="Padilla G."/>
            <person name="Ferreira P."/>
            <person name="Barriuso J."/>
            <person name="Kellner H."/>
            <person name="Castanera R."/>
            <person name="Alfaro M."/>
            <person name="Ramirez L."/>
            <person name="Pisabarro A.G."/>
            <person name="Kuo A."/>
            <person name="Tritt A."/>
            <person name="Lipzen A."/>
            <person name="He G."/>
            <person name="Yan M."/>
            <person name="Ng V."/>
            <person name="Cullen D."/>
            <person name="Martin F."/>
            <person name="Rosso M.-N."/>
            <person name="Henrissat B."/>
            <person name="Hibbett D."/>
            <person name="Martinez A.T."/>
            <person name="Grigoriev I.V."/>
        </authorList>
    </citation>
    <scope>NUCLEOTIDE SEQUENCE</scope>
    <source>
        <strain evidence="5">CIRM-BRFM 674</strain>
    </source>
</reference>
<dbReference type="AlphaFoldDB" id="A0A9P5YX87"/>
<dbReference type="GO" id="GO:0006511">
    <property type="term" value="P:ubiquitin-dependent protein catabolic process"/>
    <property type="evidence" value="ECO:0007669"/>
    <property type="project" value="InterPro"/>
</dbReference>
<organism evidence="5 6">
    <name type="scientific">Pholiota conissans</name>
    <dbReference type="NCBI Taxonomy" id="109636"/>
    <lineage>
        <taxon>Eukaryota</taxon>
        <taxon>Fungi</taxon>
        <taxon>Dikarya</taxon>
        <taxon>Basidiomycota</taxon>
        <taxon>Agaricomycotina</taxon>
        <taxon>Agaricomycetes</taxon>
        <taxon>Agaricomycetidae</taxon>
        <taxon>Agaricales</taxon>
        <taxon>Agaricineae</taxon>
        <taxon>Strophariaceae</taxon>
        <taxon>Pholiota</taxon>
    </lineage>
</organism>
<dbReference type="Proteomes" id="UP000807469">
    <property type="component" value="Unassembled WGS sequence"/>
</dbReference>